<evidence type="ECO:0000313" key="2">
    <source>
        <dbReference type="Proteomes" id="UP000004982"/>
    </source>
</evidence>
<dbReference type="EMBL" id="AFQE01000092">
    <property type="protein sequence ID" value="EGQ76450.1"/>
    <property type="molecule type" value="Genomic_DNA"/>
</dbReference>
<accession>A0AA36UID5</accession>
<dbReference type="Proteomes" id="UP000004982">
    <property type="component" value="Unassembled WGS sequence"/>
</dbReference>
<organism evidence="1 2">
    <name type="scientific">Neisseria macacae ATCC 33926</name>
    <dbReference type="NCBI Taxonomy" id="997348"/>
    <lineage>
        <taxon>Bacteria</taxon>
        <taxon>Pseudomonadati</taxon>
        <taxon>Pseudomonadota</taxon>
        <taxon>Betaproteobacteria</taxon>
        <taxon>Neisseriales</taxon>
        <taxon>Neisseriaceae</taxon>
        <taxon>Neisseria</taxon>
    </lineage>
</organism>
<reference evidence="1 2" key="1">
    <citation type="submission" date="2011-05" db="EMBL/GenBank/DDBJ databases">
        <authorList>
            <person name="Muzny D."/>
            <person name="Qin X."/>
            <person name="Deng J."/>
            <person name="Jiang H."/>
            <person name="Liu Y."/>
            <person name="Qu J."/>
            <person name="Song X.-Z."/>
            <person name="Zhang L."/>
            <person name="Thornton R."/>
            <person name="Coyle M."/>
            <person name="Francisco L."/>
            <person name="Jackson L."/>
            <person name="Javaid M."/>
            <person name="Korchina V."/>
            <person name="Kovar C."/>
            <person name="Mata R."/>
            <person name="Mathew T."/>
            <person name="Ngo R."/>
            <person name="Nguyen L."/>
            <person name="Nguyen N."/>
            <person name="Okwuonu G."/>
            <person name="Ongeri F."/>
            <person name="Pham C."/>
            <person name="Simmons D."/>
            <person name="Wilczek-Boney K."/>
            <person name="Hale W."/>
            <person name="Jakkamsetti A."/>
            <person name="Pham P."/>
            <person name="Ruth R."/>
            <person name="San Lucas F."/>
            <person name="Warren J."/>
            <person name="Zhang J."/>
            <person name="Zhao Z."/>
            <person name="Zhou C."/>
            <person name="Zhu D."/>
            <person name="Lee S."/>
            <person name="Bess C."/>
            <person name="Blankenburg K."/>
            <person name="Forbes L."/>
            <person name="Fu Q."/>
            <person name="Gubbala S."/>
            <person name="Hirani K."/>
            <person name="Jayaseelan J.C."/>
            <person name="Lara F."/>
            <person name="Munidasa M."/>
            <person name="Palculict T."/>
            <person name="Patil S."/>
            <person name="Pu L.-L."/>
            <person name="Saada N."/>
            <person name="Tang L."/>
            <person name="Weissenberger G."/>
            <person name="Zhu Y."/>
            <person name="Hemphill L."/>
            <person name="Shang Y."/>
            <person name="Youmans B."/>
            <person name="Ayvaz T."/>
            <person name="Ross M."/>
            <person name="Santibanez J."/>
            <person name="Aqrawi P."/>
            <person name="Gross S."/>
            <person name="Joshi V."/>
            <person name="Fowler G."/>
            <person name="Nazareth L."/>
            <person name="Reid J."/>
            <person name="Worley K."/>
            <person name="Petrosino J."/>
            <person name="Highlander S."/>
            <person name="Gibbs R."/>
        </authorList>
    </citation>
    <scope>NUCLEOTIDE SEQUENCE [LARGE SCALE GENOMIC DNA]</scope>
    <source>
        <strain evidence="1 2">ATCC 33926</strain>
    </source>
</reference>
<evidence type="ECO:0000313" key="1">
    <source>
        <dbReference type="EMBL" id="EGQ76450.1"/>
    </source>
</evidence>
<protein>
    <submittedName>
        <fullName evidence="1">Uncharacterized protein</fullName>
    </submittedName>
</protein>
<name>A0AA36UID5_9NEIS</name>
<sequence>MGKRENPKKRICRLRPILQLLITYKENNMKTWKTLLGAAAFTLTLTSAAVAEMAYVPGLHVTEPNQLVTAKKVKRKDLFGMWGNTSKNADGSLLNASLMRPDGTGRDLIHFQANSGDTTTITQDFKWKFSRWRQEFRQTITNYTVSHNDGAPEQKPDEIGKTVKFKVPLLLKLEGKPNVLEMTNKEGTDSVRYYRYNEEAMPDLLKKLEAQ</sequence>
<gene>
    <name evidence="1" type="ORF">HMPREF9418_1930</name>
</gene>
<dbReference type="AlphaFoldDB" id="A0AA36UID5"/>
<comment type="caution">
    <text evidence="1">The sequence shown here is derived from an EMBL/GenBank/DDBJ whole genome shotgun (WGS) entry which is preliminary data.</text>
</comment>
<proteinExistence type="predicted"/>